<comment type="catalytic activity">
    <reaction evidence="5">
        <text>RX + glutathione = an S-substituted glutathione + a halide anion + H(+)</text>
        <dbReference type="Rhea" id="RHEA:16437"/>
        <dbReference type="ChEBI" id="CHEBI:15378"/>
        <dbReference type="ChEBI" id="CHEBI:16042"/>
        <dbReference type="ChEBI" id="CHEBI:17792"/>
        <dbReference type="ChEBI" id="CHEBI:57925"/>
        <dbReference type="ChEBI" id="CHEBI:90779"/>
        <dbReference type="EC" id="2.5.1.18"/>
    </reaction>
</comment>
<dbReference type="InterPro" id="IPR040079">
    <property type="entry name" value="Glutathione_S-Trfase"/>
</dbReference>
<dbReference type="Pfam" id="PF14497">
    <property type="entry name" value="GST_C_3"/>
    <property type="match status" value="1"/>
</dbReference>
<dbReference type="Gene3D" id="3.40.30.10">
    <property type="entry name" value="Glutaredoxin"/>
    <property type="match status" value="1"/>
</dbReference>
<protein>
    <recommendedName>
        <fullName evidence="2">glutathione transferase</fullName>
        <ecNumber evidence="2">2.5.1.18</ecNumber>
    </recommendedName>
</protein>
<gene>
    <name evidence="8" type="ORF">B5V51_6286</name>
</gene>
<dbReference type="InterPro" id="IPR010987">
    <property type="entry name" value="Glutathione-S-Trfase_C-like"/>
</dbReference>
<dbReference type="FunFam" id="3.40.30.10:FF:000035">
    <property type="entry name" value="hematopoietic prostaglandin D synthase"/>
    <property type="match status" value="1"/>
</dbReference>
<sequence>MPKAKFYYFTIKGLAEPSRLLLAYGGVEFEDIRLPLFSKEWEEFKPKTPFGQMPFLEMDGKTYAQSYAIARFLGRKFGLGGNNVQEDFEIDQIVGLLEDLVSRASVVHYEPNEEIKERKFAENKKTLYPQLLDLINGIIVKNNGYVALGKLTWGDFAVAGMLDYLKNLLRMPDLEEKYPIFKQVVKNVYSIPQVKAYADAAPFTPF</sequence>
<dbReference type="FunFam" id="1.20.1050.10:FF:000030">
    <property type="entry name" value="Glutathione S-transferase S1"/>
    <property type="match status" value="1"/>
</dbReference>
<dbReference type="PANTHER" id="PTHR11571:SF224">
    <property type="entry name" value="HEMATOPOIETIC PROSTAGLANDIN D SYNTHASE"/>
    <property type="match status" value="1"/>
</dbReference>
<reference evidence="8" key="1">
    <citation type="submission" date="2017-09" db="EMBL/GenBank/DDBJ databases">
        <title>Contemporary evolution of a Lepidopteran species, Heliothis virescens, in response to modern agricultural practices.</title>
        <authorList>
            <person name="Fritz M.L."/>
            <person name="Deyonke A.M."/>
            <person name="Papanicolaou A."/>
            <person name="Micinski S."/>
            <person name="Westbrook J."/>
            <person name="Gould F."/>
        </authorList>
    </citation>
    <scope>NUCLEOTIDE SEQUENCE [LARGE SCALE GENOMIC DNA]</scope>
    <source>
        <strain evidence="8">HvINT-</strain>
        <tissue evidence="8">Whole body</tissue>
    </source>
</reference>
<dbReference type="InterPro" id="IPR004045">
    <property type="entry name" value="Glutathione_S-Trfase_N"/>
</dbReference>
<dbReference type="PANTHER" id="PTHR11571">
    <property type="entry name" value="GLUTATHIONE S-TRANSFERASE"/>
    <property type="match status" value="1"/>
</dbReference>
<dbReference type="GO" id="GO:0004364">
    <property type="term" value="F:glutathione transferase activity"/>
    <property type="evidence" value="ECO:0007669"/>
    <property type="project" value="UniProtKB-EC"/>
</dbReference>
<dbReference type="PROSITE" id="PS50405">
    <property type="entry name" value="GST_CTER"/>
    <property type="match status" value="1"/>
</dbReference>
<accession>A0A2A4J778</accession>
<dbReference type="SFLD" id="SFLDS00019">
    <property type="entry name" value="Glutathione_Transferase_(cytos"/>
    <property type="match status" value="1"/>
</dbReference>
<comment type="caution">
    <text evidence="8">The sequence shown here is derived from an EMBL/GenBank/DDBJ whole genome shotgun (WGS) entry which is preliminary data.</text>
</comment>
<comment type="similarity">
    <text evidence="4">Belongs to the GST superfamily. Sigma family.</text>
</comment>
<evidence type="ECO:0000256" key="3">
    <source>
        <dbReference type="ARBA" id="ARBA00022679"/>
    </source>
</evidence>
<dbReference type="EMBL" id="NWSH01002798">
    <property type="protein sequence ID" value="PCG67518.1"/>
    <property type="molecule type" value="Genomic_DNA"/>
</dbReference>
<dbReference type="CDD" id="cd03039">
    <property type="entry name" value="GST_N_Sigma_like"/>
    <property type="match status" value="1"/>
</dbReference>
<keyword evidence="3" id="KW-0808">Transferase</keyword>
<evidence type="ECO:0000259" key="6">
    <source>
        <dbReference type="PROSITE" id="PS50404"/>
    </source>
</evidence>
<proteinExistence type="inferred from homology"/>
<dbReference type="InterPro" id="IPR036249">
    <property type="entry name" value="Thioredoxin-like_sf"/>
</dbReference>
<comment type="subunit">
    <text evidence="1">Homodimer.</text>
</comment>
<name>A0A2A4J778_HELVI</name>
<dbReference type="GO" id="GO:0004602">
    <property type="term" value="F:glutathione peroxidase activity"/>
    <property type="evidence" value="ECO:0007669"/>
    <property type="project" value="UniProtKB-ARBA"/>
</dbReference>
<evidence type="ECO:0000256" key="1">
    <source>
        <dbReference type="ARBA" id="ARBA00011738"/>
    </source>
</evidence>
<dbReference type="InterPro" id="IPR004046">
    <property type="entry name" value="GST_C"/>
</dbReference>
<evidence type="ECO:0000256" key="2">
    <source>
        <dbReference type="ARBA" id="ARBA00012452"/>
    </source>
</evidence>
<dbReference type="SFLD" id="SFLDG01205">
    <property type="entry name" value="AMPS.1"/>
    <property type="match status" value="1"/>
</dbReference>
<dbReference type="CDD" id="cd03192">
    <property type="entry name" value="GST_C_Sigma_like"/>
    <property type="match status" value="1"/>
</dbReference>
<feature type="domain" description="GST C-terminal" evidence="7">
    <location>
        <begin position="83"/>
        <end position="206"/>
    </location>
</feature>
<dbReference type="PROSITE" id="PS50404">
    <property type="entry name" value="GST_NTER"/>
    <property type="match status" value="1"/>
</dbReference>
<organism evidence="8">
    <name type="scientific">Heliothis virescens</name>
    <name type="common">Tobacco budworm moth</name>
    <dbReference type="NCBI Taxonomy" id="7102"/>
    <lineage>
        <taxon>Eukaryota</taxon>
        <taxon>Metazoa</taxon>
        <taxon>Ecdysozoa</taxon>
        <taxon>Arthropoda</taxon>
        <taxon>Hexapoda</taxon>
        <taxon>Insecta</taxon>
        <taxon>Pterygota</taxon>
        <taxon>Neoptera</taxon>
        <taxon>Endopterygota</taxon>
        <taxon>Lepidoptera</taxon>
        <taxon>Glossata</taxon>
        <taxon>Ditrysia</taxon>
        <taxon>Noctuoidea</taxon>
        <taxon>Noctuidae</taxon>
        <taxon>Heliothinae</taxon>
        <taxon>Heliothis</taxon>
    </lineage>
</organism>
<dbReference type="STRING" id="7102.A0A2A4J778"/>
<evidence type="ECO:0000256" key="5">
    <source>
        <dbReference type="ARBA" id="ARBA00047960"/>
    </source>
</evidence>
<dbReference type="AlphaFoldDB" id="A0A2A4J778"/>
<evidence type="ECO:0000259" key="7">
    <source>
        <dbReference type="PROSITE" id="PS50405"/>
    </source>
</evidence>
<evidence type="ECO:0000313" key="8">
    <source>
        <dbReference type="EMBL" id="PCG67518.1"/>
    </source>
</evidence>
<dbReference type="GO" id="GO:0006749">
    <property type="term" value="P:glutathione metabolic process"/>
    <property type="evidence" value="ECO:0007669"/>
    <property type="project" value="TreeGrafter"/>
</dbReference>
<dbReference type="InterPro" id="IPR050213">
    <property type="entry name" value="GST_superfamily"/>
</dbReference>
<feature type="domain" description="GST N-terminal" evidence="6">
    <location>
        <begin position="2"/>
        <end position="81"/>
    </location>
</feature>
<dbReference type="Gene3D" id="1.20.1050.10">
    <property type="match status" value="1"/>
</dbReference>
<evidence type="ECO:0000256" key="4">
    <source>
        <dbReference type="ARBA" id="ARBA00038317"/>
    </source>
</evidence>
<dbReference type="EC" id="2.5.1.18" evidence="2"/>
<dbReference type="SFLD" id="SFLDG00363">
    <property type="entry name" value="AMPS_(cytGST):_Alpha-__Mu-__Pi"/>
    <property type="match status" value="1"/>
</dbReference>
<dbReference type="InterPro" id="IPR036282">
    <property type="entry name" value="Glutathione-S-Trfase_C_sf"/>
</dbReference>
<dbReference type="SUPFAM" id="SSF47616">
    <property type="entry name" value="GST C-terminal domain-like"/>
    <property type="match status" value="1"/>
</dbReference>
<dbReference type="Pfam" id="PF02798">
    <property type="entry name" value="GST_N"/>
    <property type="match status" value="1"/>
</dbReference>
<dbReference type="SUPFAM" id="SSF52833">
    <property type="entry name" value="Thioredoxin-like"/>
    <property type="match status" value="1"/>
</dbReference>